<organism evidence="1 2">
    <name type="scientific">Rhabditophanes sp. KR3021</name>
    <dbReference type="NCBI Taxonomy" id="114890"/>
    <lineage>
        <taxon>Eukaryota</taxon>
        <taxon>Metazoa</taxon>
        <taxon>Ecdysozoa</taxon>
        <taxon>Nematoda</taxon>
        <taxon>Chromadorea</taxon>
        <taxon>Rhabditida</taxon>
        <taxon>Tylenchina</taxon>
        <taxon>Panagrolaimomorpha</taxon>
        <taxon>Strongyloidoidea</taxon>
        <taxon>Alloionematidae</taxon>
        <taxon>Rhabditophanes</taxon>
    </lineage>
</organism>
<protein>
    <submittedName>
        <fullName evidence="2">Glutamate decarboxylase</fullName>
    </submittedName>
</protein>
<evidence type="ECO:0000313" key="2">
    <source>
        <dbReference type="WBParaSite" id="RSKR_0000215600.1"/>
    </source>
</evidence>
<reference evidence="2" key="1">
    <citation type="submission" date="2016-11" db="UniProtKB">
        <authorList>
            <consortium name="WormBaseParasite"/>
        </authorList>
    </citation>
    <scope>IDENTIFICATION</scope>
    <source>
        <strain evidence="2">KR3021</strain>
    </source>
</reference>
<name>A0AC35TM17_9BILA</name>
<accession>A0AC35TM17</accession>
<sequence length="109" mass="12857">MELAAYFTNKIKNTEGYEMVVEHPQFLNICFWYVPRRLRSMSQKDKMSALEKIAPKIKGQMMERGTTMVGYQPDHKRPNFFRLIINNQAITEEDLDFLIKEIIDIGIDL</sequence>
<evidence type="ECO:0000313" key="1">
    <source>
        <dbReference type="Proteomes" id="UP000095286"/>
    </source>
</evidence>
<dbReference type="WBParaSite" id="RSKR_0000215600.1">
    <property type="protein sequence ID" value="RSKR_0000215600.1"/>
    <property type="gene ID" value="RSKR_0000215600"/>
</dbReference>
<proteinExistence type="predicted"/>
<dbReference type="Proteomes" id="UP000095286">
    <property type="component" value="Unplaced"/>
</dbReference>